<evidence type="ECO:0000256" key="1">
    <source>
        <dbReference type="SAM" id="Phobius"/>
    </source>
</evidence>
<evidence type="ECO:0000313" key="3">
    <source>
        <dbReference type="Proteomes" id="UP000199370"/>
    </source>
</evidence>
<dbReference type="EMBL" id="FNIA01000006">
    <property type="protein sequence ID" value="SDM72011.1"/>
    <property type="molecule type" value="Genomic_DNA"/>
</dbReference>
<feature type="transmembrane region" description="Helical" evidence="1">
    <location>
        <begin position="20"/>
        <end position="40"/>
    </location>
</feature>
<dbReference type="GO" id="GO:0140359">
    <property type="term" value="F:ABC-type transporter activity"/>
    <property type="evidence" value="ECO:0007669"/>
    <property type="project" value="InterPro"/>
</dbReference>
<dbReference type="Pfam" id="PF12679">
    <property type="entry name" value="ABC2_membrane_2"/>
    <property type="match status" value="1"/>
</dbReference>
<sequence>MSLALVAKKDFQDASRSRVLWILSVLYVLLISAMVWAFSAFEGLLAGDEAAAAAQQGVSFNLYIFLAGATTLFISATALVVSYKAIAGERESGQIKLLLGLPHSRLDVLLGKVLGRTAVLAVPVLLGFAVALVVAFALGVNVVVTEYAFFALLTVLYALVYVSIVVGVSAMANTTTQATAGAISVFVVLEVLWDLVPTVTLFGYYYVTDQSLPVSPAEYPEWYYVVTRLAPTSAYNVARNAVLPKSASVSIDSSSFLLQDWLGFVVLGVWLVVPLVVGYWRFDAADL</sequence>
<dbReference type="GO" id="GO:0005886">
    <property type="term" value="C:plasma membrane"/>
    <property type="evidence" value="ECO:0007669"/>
    <property type="project" value="UniProtKB-SubCell"/>
</dbReference>
<dbReference type="PANTHER" id="PTHR43471:SF1">
    <property type="entry name" value="ABC TRANSPORTER PERMEASE PROTEIN NOSY-RELATED"/>
    <property type="match status" value="1"/>
</dbReference>
<gene>
    <name evidence="2" type="ORF">SAMN05192554_106135</name>
</gene>
<dbReference type="RefSeq" id="WP_089732337.1">
    <property type="nucleotide sequence ID" value="NZ_FNIA01000006.1"/>
</dbReference>
<proteinExistence type="predicted"/>
<keyword evidence="1" id="KW-1133">Transmembrane helix</keyword>
<feature type="transmembrane region" description="Helical" evidence="1">
    <location>
        <begin position="118"/>
        <end position="141"/>
    </location>
</feature>
<organism evidence="2 3">
    <name type="scientific">Haloarchaeobius iranensis</name>
    <dbReference type="NCBI Taxonomy" id="996166"/>
    <lineage>
        <taxon>Archaea</taxon>
        <taxon>Methanobacteriati</taxon>
        <taxon>Methanobacteriota</taxon>
        <taxon>Stenosarchaea group</taxon>
        <taxon>Halobacteria</taxon>
        <taxon>Halobacteriales</taxon>
        <taxon>Halorubellaceae</taxon>
        <taxon>Haloarchaeobius</taxon>
    </lineage>
</organism>
<dbReference type="PANTHER" id="PTHR43471">
    <property type="entry name" value="ABC TRANSPORTER PERMEASE"/>
    <property type="match status" value="1"/>
</dbReference>
<evidence type="ECO:0000313" key="2">
    <source>
        <dbReference type="EMBL" id="SDM72011.1"/>
    </source>
</evidence>
<dbReference type="Proteomes" id="UP000199370">
    <property type="component" value="Unassembled WGS sequence"/>
</dbReference>
<reference evidence="2 3" key="1">
    <citation type="submission" date="2016-10" db="EMBL/GenBank/DDBJ databases">
        <authorList>
            <person name="de Groot N.N."/>
        </authorList>
    </citation>
    <scope>NUCLEOTIDE SEQUENCE [LARGE SCALE GENOMIC DNA]</scope>
    <source>
        <strain evidence="3">EB21,IBRC-M 10013,KCTC 4048</strain>
    </source>
</reference>
<feature type="transmembrane region" description="Helical" evidence="1">
    <location>
        <begin position="182"/>
        <end position="207"/>
    </location>
</feature>
<feature type="transmembrane region" description="Helical" evidence="1">
    <location>
        <begin position="147"/>
        <end position="170"/>
    </location>
</feature>
<dbReference type="OrthoDB" id="86287at2157"/>
<feature type="transmembrane region" description="Helical" evidence="1">
    <location>
        <begin position="261"/>
        <end position="282"/>
    </location>
</feature>
<dbReference type="AlphaFoldDB" id="A0A1G9VIZ7"/>
<keyword evidence="3" id="KW-1185">Reference proteome</keyword>
<accession>A0A1G9VIZ7</accession>
<keyword evidence="1" id="KW-0812">Transmembrane</keyword>
<protein>
    <submittedName>
        <fullName evidence="2">ABC-2 type transport system permease protein</fullName>
    </submittedName>
</protein>
<keyword evidence="1" id="KW-0472">Membrane</keyword>
<dbReference type="STRING" id="996166.SAMN05192554_106135"/>
<feature type="transmembrane region" description="Helical" evidence="1">
    <location>
        <begin position="60"/>
        <end position="81"/>
    </location>
</feature>
<name>A0A1G9VIZ7_9EURY</name>